<name>A0A0B2V631_TOXCA</name>
<gene>
    <name evidence="3" type="ORF">Tcan_05096</name>
</gene>
<evidence type="ECO:0000313" key="3">
    <source>
        <dbReference type="EMBL" id="KHN76912.1"/>
    </source>
</evidence>
<feature type="region of interest" description="Disordered" evidence="1">
    <location>
        <begin position="32"/>
        <end position="69"/>
    </location>
</feature>
<protein>
    <recommendedName>
        <fullName evidence="2">BZIP domain-containing protein</fullName>
    </recommendedName>
</protein>
<proteinExistence type="predicted"/>
<evidence type="ECO:0000256" key="1">
    <source>
        <dbReference type="SAM" id="MobiDB-lite"/>
    </source>
</evidence>
<dbReference type="EMBL" id="JPKZ01002390">
    <property type="protein sequence ID" value="KHN76912.1"/>
    <property type="molecule type" value="Genomic_DNA"/>
</dbReference>
<evidence type="ECO:0000259" key="2">
    <source>
        <dbReference type="Pfam" id="PF00170"/>
    </source>
</evidence>
<dbReference type="AlphaFoldDB" id="A0A0B2V631"/>
<evidence type="ECO:0000313" key="4">
    <source>
        <dbReference type="Proteomes" id="UP000031036"/>
    </source>
</evidence>
<sequence>MAFNGIAAEMNEIASPNSTCAQLAVEPTPLVITATPPKKKGGRPRKEDAAQKEQELSSEAKAKRDKRRQDNLLAAARYRQKKDEAIKILTQGQVLTAMNCDLGKCAPSVTRYQPSITLNEASALAIHNIQRHDDNHAIVQQNSVGKQLTRFPVSRALAH</sequence>
<feature type="domain" description="BZIP" evidence="2">
    <location>
        <begin position="59"/>
        <end position="102"/>
    </location>
</feature>
<feature type="compositionally biased region" description="Basic and acidic residues" evidence="1">
    <location>
        <begin position="44"/>
        <end position="69"/>
    </location>
</feature>
<keyword evidence="4" id="KW-1185">Reference proteome</keyword>
<dbReference type="GO" id="GO:0003700">
    <property type="term" value="F:DNA-binding transcription factor activity"/>
    <property type="evidence" value="ECO:0007669"/>
    <property type="project" value="InterPro"/>
</dbReference>
<accession>A0A0B2V631</accession>
<dbReference type="Pfam" id="PF00170">
    <property type="entry name" value="bZIP_1"/>
    <property type="match status" value="1"/>
</dbReference>
<comment type="caution">
    <text evidence="3">The sequence shown here is derived from an EMBL/GenBank/DDBJ whole genome shotgun (WGS) entry which is preliminary data.</text>
</comment>
<dbReference type="Proteomes" id="UP000031036">
    <property type="component" value="Unassembled WGS sequence"/>
</dbReference>
<organism evidence="3 4">
    <name type="scientific">Toxocara canis</name>
    <name type="common">Canine roundworm</name>
    <dbReference type="NCBI Taxonomy" id="6265"/>
    <lineage>
        <taxon>Eukaryota</taxon>
        <taxon>Metazoa</taxon>
        <taxon>Ecdysozoa</taxon>
        <taxon>Nematoda</taxon>
        <taxon>Chromadorea</taxon>
        <taxon>Rhabditida</taxon>
        <taxon>Spirurina</taxon>
        <taxon>Ascaridomorpha</taxon>
        <taxon>Ascaridoidea</taxon>
        <taxon>Toxocaridae</taxon>
        <taxon>Toxocara</taxon>
    </lineage>
</organism>
<reference evidence="3 4" key="1">
    <citation type="submission" date="2014-11" db="EMBL/GenBank/DDBJ databases">
        <title>Genetic blueprint of the zoonotic pathogen Toxocara canis.</title>
        <authorList>
            <person name="Zhu X.-Q."/>
            <person name="Korhonen P.K."/>
            <person name="Cai H."/>
            <person name="Young N.D."/>
            <person name="Nejsum P."/>
            <person name="von Samson-Himmelstjerna G."/>
            <person name="Boag P.R."/>
            <person name="Tan P."/>
            <person name="Li Q."/>
            <person name="Min J."/>
            <person name="Yang Y."/>
            <person name="Wang X."/>
            <person name="Fang X."/>
            <person name="Hall R.S."/>
            <person name="Hofmann A."/>
            <person name="Sternberg P.W."/>
            <person name="Jex A.R."/>
            <person name="Gasser R.B."/>
        </authorList>
    </citation>
    <scope>NUCLEOTIDE SEQUENCE [LARGE SCALE GENOMIC DNA]</scope>
    <source>
        <strain evidence="3">PN_DK_2014</strain>
    </source>
</reference>
<dbReference type="InterPro" id="IPR004827">
    <property type="entry name" value="bZIP"/>
</dbReference>